<dbReference type="SUPFAM" id="SSF50978">
    <property type="entry name" value="WD40 repeat-like"/>
    <property type="match status" value="1"/>
</dbReference>
<dbReference type="InterPro" id="IPR020472">
    <property type="entry name" value="WD40_PAC1"/>
</dbReference>
<comment type="function">
    <text evidence="9">Component of the NOP7 complex, which is required for maturation of the 25S and 5.8S ribosomal RNAs and formation of the 60S ribosome.</text>
</comment>
<evidence type="ECO:0000256" key="10">
    <source>
        <dbReference type="PROSITE-ProRule" id="PRU00221"/>
    </source>
</evidence>
<name>A0A9N9DGL1_9GLOM</name>
<dbReference type="GO" id="GO:0005654">
    <property type="term" value="C:nucleoplasm"/>
    <property type="evidence" value="ECO:0007669"/>
    <property type="project" value="UniProtKB-SubCell"/>
</dbReference>
<dbReference type="Pfam" id="PF00411">
    <property type="entry name" value="Ribosomal_S11"/>
    <property type="match status" value="1"/>
</dbReference>
<dbReference type="GO" id="GO:0043021">
    <property type="term" value="F:ribonucleoprotein complex binding"/>
    <property type="evidence" value="ECO:0007669"/>
    <property type="project" value="UniProtKB-UniRule"/>
</dbReference>
<dbReference type="PROSITE" id="PS50294">
    <property type="entry name" value="WD_REPEATS_REGION"/>
    <property type="match status" value="3"/>
</dbReference>
<keyword evidence="8" id="KW-0687">Ribonucleoprotein</keyword>
<evidence type="ECO:0000256" key="5">
    <source>
        <dbReference type="ARBA" id="ARBA00022737"/>
    </source>
</evidence>
<organism evidence="12 13">
    <name type="scientific">Funneliformis caledonium</name>
    <dbReference type="NCBI Taxonomy" id="1117310"/>
    <lineage>
        <taxon>Eukaryota</taxon>
        <taxon>Fungi</taxon>
        <taxon>Fungi incertae sedis</taxon>
        <taxon>Mucoromycota</taxon>
        <taxon>Glomeromycotina</taxon>
        <taxon>Glomeromycetes</taxon>
        <taxon>Glomerales</taxon>
        <taxon>Glomeraceae</taxon>
        <taxon>Funneliformis</taxon>
    </lineage>
</organism>
<keyword evidence="7 9" id="KW-0539">Nucleus</keyword>
<dbReference type="OrthoDB" id="10251381at2759"/>
<feature type="repeat" description="WD" evidence="10">
    <location>
        <begin position="178"/>
        <end position="212"/>
    </location>
</feature>
<dbReference type="PROSITE" id="PS50082">
    <property type="entry name" value="WD_REPEATS_2"/>
    <property type="match status" value="4"/>
</dbReference>
<dbReference type="GO" id="GO:0030687">
    <property type="term" value="C:preribosome, large subunit precursor"/>
    <property type="evidence" value="ECO:0007669"/>
    <property type="project" value="UniProtKB-UniRule"/>
</dbReference>
<dbReference type="InterPro" id="IPR028599">
    <property type="entry name" value="WDR12/Ytm1"/>
</dbReference>
<dbReference type="PANTHER" id="PTHR19855">
    <property type="entry name" value="WD40 REPEAT PROTEIN 12, 37"/>
    <property type="match status" value="1"/>
</dbReference>
<proteinExistence type="inferred from homology"/>
<dbReference type="GO" id="GO:0003735">
    <property type="term" value="F:structural constituent of ribosome"/>
    <property type="evidence" value="ECO:0007669"/>
    <property type="project" value="InterPro"/>
</dbReference>
<dbReference type="GO" id="GO:0005840">
    <property type="term" value="C:ribosome"/>
    <property type="evidence" value="ECO:0007669"/>
    <property type="project" value="UniProtKB-KW"/>
</dbReference>
<comment type="subcellular location">
    <subcellularLocation>
        <location evidence="9">Nucleus</location>
        <location evidence="9">Nucleolus</location>
    </subcellularLocation>
    <subcellularLocation>
        <location evidence="9">Nucleus</location>
        <location evidence="9">Nucleoplasm</location>
    </subcellularLocation>
</comment>
<evidence type="ECO:0000256" key="6">
    <source>
        <dbReference type="ARBA" id="ARBA00022980"/>
    </source>
</evidence>
<evidence type="ECO:0000259" key="11">
    <source>
        <dbReference type="Pfam" id="PF08154"/>
    </source>
</evidence>
<feature type="repeat" description="WD" evidence="10">
    <location>
        <begin position="336"/>
        <end position="378"/>
    </location>
</feature>
<dbReference type="Gene3D" id="2.130.10.10">
    <property type="entry name" value="YVTN repeat-like/Quinoprotein amine dehydrogenase"/>
    <property type="match status" value="1"/>
</dbReference>
<dbReference type="GO" id="GO:0006412">
    <property type="term" value="P:translation"/>
    <property type="evidence" value="ECO:0007669"/>
    <property type="project" value="InterPro"/>
</dbReference>
<dbReference type="Proteomes" id="UP000789570">
    <property type="component" value="Unassembled WGS sequence"/>
</dbReference>
<reference evidence="12" key="1">
    <citation type="submission" date="2021-06" db="EMBL/GenBank/DDBJ databases">
        <authorList>
            <person name="Kallberg Y."/>
            <person name="Tangrot J."/>
            <person name="Rosling A."/>
        </authorList>
    </citation>
    <scope>NUCLEOTIDE SEQUENCE</scope>
    <source>
        <strain evidence="12">UK204</strain>
    </source>
</reference>
<dbReference type="InterPro" id="IPR012972">
    <property type="entry name" value="NLE"/>
</dbReference>
<protein>
    <recommendedName>
        <fullName evidence="9">Ribosome biogenesis protein YTM1</fullName>
    </recommendedName>
</protein>
<keyword evidence="13" id="KW-1185">Reference proteome</keyword>
<comment type="similarity">
    <text evidence="9">Belongs to the WD repeat WDR12/YTM1 family.</text>
</comment>
<evidence type="ECO:0000256" key="2">
    <source>
        <dbReference type="ARBA" id="ARBA00022517"/>
    </source>
</evidence>
<dbReference type="InterPro" id="IPR036967">
    <property type="entry name" value="Ribosomal_uS11_sf"/>
</dbReference>
<dbReference type="PANTHER" id="PTHR19855:SF11">
    <property type="entry name" value="RIBOSOME BIOGENESIS PROTEIN WDR12"/>
    <property type="match status" value="1"/>
</dbReference>
<dbReference type="GO" id="GO:0000463">
    <property type="term" value="P:maturation of LSU-rRNA from tricistronic rRNA transcript (SSU-rRNA, 5.8S rRNA, LSU-rRNA)"/>
    <property type="evidence" value="ECO:0007669"/>
    <property type="project" value="UniProtKB-UniRule"/>
</dbReference>
<dbReference type="AlphaFoldDB" id="A0A9N9DGL1"/>
<gene>
    <name evidence="9" type="primary">YTM1</name>
    <name evidence="12" type="ORF">FCALED_LOCUS10498</name>
</gene>
<keyword evidence="3 9" id="KW-0698">rRNA processing</keyword>
<evidence type="ECO:0000256" key="8">
    <source>
        <dbReference type="ARBA" id="ARBA00023274"/>
    </source>
</evidence>
<dbReference type="InterPro" id="IPR036322">
    <property type="entry name" value="WD40_repeat_dom_sf"/>
</dbReference>
<evidence type="ECO:0000256" key="3">
    <source>
        <dbReference type="ARBA" id="ARBA00022552"/>
    </source>
</evidence>
<feature type="repeat" description="WD" evidence="10">
    <location>
        <begin position="298"/>
        <end position="332"/>
    </location>
</feature>
<comment type="subunit">
    <text evidence="9">Component of the NOP7 complex, composed of ERB1, NOP7 and YTM1. Within the NOP7 complex ERB1 appears to interact directly with NOP7 and YTM1. The NOP7 complex also associates with the 66S pre-ribosome.</text>
</comment>
<evidence type="ECO:0000313" key="12">
    <source>
        <dbReference type="EMBL" id="CAG8639628.1"/>
    </source>
</evidence>
<feature type="domain" description="NLE" evidence="11">
    <location>
        <begin position="7"/>
        <end position="69"/>
    </location>
</feature>
<dbReference type="SUPFAM" id="SSF53137">
    <property type="entry name" value="Translational machinery components"/>
    <property type="match status" value="1"/>
</dbReference>
<keyword evidence="5" id="KW-0677">Repeat</keyword>
<keyword evidence="2 9" id="KW-0690">Ribosome biogenesis</keyword>
<comment type="caution">
    <text evidence="12">The sequence shown here is derived from an EMBL/GenBank/DDBJ whole genome shotgun (WGS) entry which is preliminary data.</text>
</comment>
<dbReference type="Pfam" id="PF08154">
    <property type="entry name" value="NLE"/>
    <property type="match status" value="1"/>
</dbReference>
<accession>A0A9N9DGL1</accession>
<comment type="similarity">
    <text evidence="1">Belongs to the universal ribosomal protein uS11 family.</text>
</comment>
<keyword evidence="6" id="KW-0689">Ribosomal protein</keyword>
<dbReference type="SMART" id="SM00320">
    <property type="entry name" value="WD40"/>
    <property type="match status" value="7"/>
</dbReference>
<dbReference type="PRINTS" id="PR00320">
    <property type="entry name" value="GPROTEINBRPT"/>
</dbReference>
<dbReference type="GO" id="GO:0005730">
    <property type="term" value="C:nucleolus"/>
    <property type="evidence" value="ECO:0007669"/>
    <property type="project" value="UniProtKB-SubCell"/>
</dbReference>
<evidence type="ECO:0000256" key="9">
    <source>
        <dbReference type="HAMAP-Rule" id="MF_03029"/>
    </source>
</evidence>
<dbReference type="Pfam" id="PF00400">
    <property type="entry name" value="WD40"/>
    <property type="match status" value="6"/>
</dbReference>
<dbReference type="InterPro" id="IPR019775">
    <property type="entry name" value="WD40_repeat_CS"/>
</dbReference>
<dbReference type="CDD" id="cd00200">
    <property type="entry name" value="WD40"/>
    <property type="match status" value="1"/>
</dbReference>
<dbReference type="InterPro" id="IPR015943">
    <property type="entry name" value="WD40/YVTN_repeat-like_dom_sf"/>
</dbReference>
<feature type="repeat" description="WD" evidence="10">
    <location>
        <begin position="249"/>
        <end position="291"/>
    </location>
</feature>
<dbReference type="EMBL" id="CAJVPQ010003891">
    <property type="protein sequence ID" value="CAG8639628.1"/>
    <property type="molecule type" value="Genomic_DNA"/>
</dbReference>
<evidence type="ECO:0000256" key="7">
    <source>
        <dbReference type="ARBA" id="ARBA00023242"/>
    </source>
</evidence>
<dbReference type="GO" id="GO:0000466">
    <property type="term" value="P:maturation of 5.8S rRNA from tricistronic rRNA transcript (SSU-rRNA, 5.8S rRNA, LSU-rRNA)"/>
    <property type="evidence" value="ECO:0007669"/>
    <property type="project" value="UniProtKB-UniRule"/>
</dbReference>
<dbReference type="InterPro" id="IPR001971">
    <property type="entry name" value="Ribosomal_uS11"/>
</dbReference>
<evidence type="ECO:0000256" key="1">
    <source>
        <dbReference type="ARBA" id="ARBA00006194"/>
    </source>
</evidence>
<dbReference type="HAMAP" id="MF_01310">
    <property type="entry name" value="Ribosomal_uS11"/>
    <property type="match status" value="1"/>
</dbReference>
<evidence type="ECO:0000313" key="13">
    <source>
        <dbReference type="Proteomes" id="UP000789570"/>
    </source>
</evidence>
<dbReference type="Gene3D" id="3.30.420.80">
    <property type="entry name" value="Ribosomal protein S11"/>
    <property type="match status" value="1"/>
</dbReference>
<evidence type="ECO:0000256" key="4">
    <source>
        <dbReference type="ARBA" id="ARBA00022574"/>
    </source>
</evidence>
<dbReference type="PROSITE" id="PS00678">
    <property type="entry name" value="WD_REPEATS_1"/>
    <property type="match status" value="2"/>
</dbReference>
<sequence length="657" mass="74366">METSQEVQVRFVTKQPEFAVTDTPILVPAKLKRYGLSEIINHLLGFEKPVPFDFMIDNLFLRTSLLEYLENSGLSTENIITVEYVESMLPPTPLSSYQHDDWISSVKSYNQRYFLTGSYDNYARIWNASGECLQTFMGHNAPIKNDDELSFLSASQDRTIRAWKSSFEHNKYISLYECVGHKDSVESVSVSPSGSEFASGSWDSSIMLWTMEIPEDSDDDEHIKIQSSSKRRKVNKKEKIRTKYPIATMNGHVGAVSSVTFDHKDNNKLYSGGWDHTIRIWDVEARTNIDTKNCDKVVYGISYSKKSGLIASGHSDRVIRIWDPRATDTAIVKLTLSSHKNWVTSISWSTTNSFMLASGSYDGTIKIWDIRSKTPLYTLSKQQSDDKGKEKENIKIKKVFSVDWDNDVILSGGEDNQLHIYGTKKIVTSRLFISDITNIQGYGIQGYDKAQRFPLLWTILVGIMTSNLKYRAIILGLGGVSWWDYPLETVYSYVPNFSEARETRYKKWKSRTILGSVRNLEDLFRATGFTCYKGLVVPSEETYILHIHASYNNTLVTLTNSRGDILLTKSGGSVGFKKAQRGGYEAAHQTAAGVIQKIKEKGLNVKNVEICIKGFGPGRDAAFKALANVENQWNVKRITDTTPLPFNGCRPRKARRL</sequence>
<dbReference type="InterPro" id="IPR001680">
    <property type="entry name" value="WD40_rpt"/>
</dbReference>
<keyword evidence="4 10" id="KW-0853">WD repeat</keyword>
<dbReference type="HAMAP" id="MF_03029">
    <property type="entry name" value="WDR12"/>
    <property type="match status" value="1"/>
</dbReference>